<comment type="caution">
    <text evidence="1">The sequence shown here is derived from an EMBL/GenBank/DDBJ whole genome shotgun (WGS) entry which is preliminary data.</text>
</comment>
<name>A0AAP0P0Z3_9MAGN</name>
<evidence type="ECO:0000313" key="2">
    <source>
        <dbReference type="Proteomes" id="UP001417504"/>
    </source>
</evidence>
<organism evidence="1 2">
    <name type="scientific">Stephania japonica</name>
    <dbReference type="NCBI Taxonomy" id="461633"/>
    <lineage>
        <taxon>Eukaryota</taxon>
        <taxon>Viridiplantae</taxon>
        <taxon>Streptophyta</taxon>
        <taxon>Embryophyta</taxon>
        <taxon>Tracheophyta</taxon>
        <taxon>Spermatophyta</taxon>
        <taxon>Magnoliopsida</taxon>
        <taxon>Ranunculales</taxon>
        <taxon>Menispermaceae</taxon>
        <taxon>Menispermoideae</taxon>
        <taxon>Cissampelideae</taxon>
        <taxon>Stephania</taxon>
    </lineage>
</organism>
<reference evidence="1 2" key="1">
    <citation type="submission" date="2024-01" db="EMBL/GenBank/DDBJ databases">
        <title>Genome assemblies of Stephania.</title>
        <authorList>
            <person name="Yang L."/>
        </authorList>
    </citation>
    <scope>NUCLEOTIDE SEQUENCE [LARGE SCALE GENOMIC DNA]</scope>
    <source>
        <strain evidence="1">QJT</strain>
        <tissue evidence="1">Leaf</tissue>
    </source>
</reference>
<proteinExistence type="predicted"/>
<evidence type="ECO:0000313" key="1">
    <source>
        <dbReference type="EMBL" id="KAK9123461.1"/>
    </source>
</evidence>
<dbReference type="EMBL" id="JBBNAE010000005">
    <property type="protein sequence ID" value="KAK9123461.1"/>
    <property type="molecule type" value="Genomic_DNA"/>
</dbReference>
<gene>
    <name evidence="1" type="ORF">Sjap_013063</name>
</gene>
<keyword evidence="2" id="KW-1185">Reference proteome</keyword>
<accession>A0AAP0P0Z3</accession>
<sequence length="63" mass="6900">MIKFYSTGVGTIFSPFLPPSPFKFSISVSVVENPIHTGIPAPVASTENQQCNSPITNIYLWNN</sequence>
<protein>
    <submittedName>
        <fullName evidence="1">Uncharacterized protein</fullName>
    </submittedName>
</protein>
<dbReference type="Proteomes" id="UP001417504">
    <property type="component" value="Unassembled WGS sequence"/>
</dbReference>
<dbReference type="AlphaFoldDB" id="A0AAP0P0Z3"/>